<dbReference type="CDD" id="cd11418">
    <property type="entry name" value="bHLH_TS_ASCL"/>
    <property type="match status" value="1"/>
</dbReference>
<dbReference type="Proteomes" id="UP000663877">
    <property type="component" value="Unassembled WGS sequence"/>
</dbReference>
<dbReference type="InterPro" id="IPR036638">
    <property type="entry name" value="HLH_DNA-bd_sf"/>
</dbReference>
<dbReference type="EMBL" id="CAJNOI010000084">
    <property type="protein sequence ID" value="CAF1027842.1"/>
    <property type="molecule type" value="Genomic_DNA"/>
</dbReference>
<evidence type="ECO:0000256" key="2">
    <source>
        <dbReference type="SAM" id="MobiDB-lite"/>
    </source>
</evidence>
<evidence type="ECO:0000259" key="3">
    <source>
        <dbReference type="PROSITE" id="PS50888"/>
    </source>
</evidence>
<organism evidence="5 6">
    <name type="scientific">Adineta steineri</name>
    <dbReference type="NCBI Taxonomy" id="433720"/>
    <lineage>
        <taxon>Eukaryota</taxon>
        <taxon>Metazoa</taxon>
        <taxon>Spiralia</taxon>
        <taxon>Gnathifera</taxon>
        <taxon>Rotifera</taxon>
        <taxon>Eurotatoria</taxon>
        <taxon>Bdelloidea</taxon>
        <taxon>Adinetida</taxon>
        <taxon>Adinetidae</taxon>
        <taxon>Adineta</taxon>
    </lineage>
</organism>
<accession>A0A814LEC3</accession>
<keyword evidence="1" id="KW-0238">DNA-binding</keyword>
<dbReference type="Gene3D" id="4.10.280.10">
    <property type="entry name" value="Helix-loop-helix DNA-binding domain"/>
    <property type="match status" value="1"/>
</dbReference>
<gene>
    <name evidence="4" type="ORF">BJG266_LOCUS17361</name>
    <name evidence="5" type="ORF">QVE165_LOCUS18286</name>
</gene>
<evidence type="ECO:0000313" key="4">
    <source>
        <dbReference type="EMBL" id="CAF1027842.1"/>
    </source>
</evidence>
<dbReference type="EMBL" id="CAJNOM010000108">
    <property type="protein sequence ID" value="CAF1063563.1"/>
    <property type="molecule type" value="Genomic_DNA"/>
</dbReference>
<dbReference type="SUPFAM" id="SSF47459">
    <property type="entry name" value="HLH, helix-loop-helix DNA-binding domain"/>
    <property type="match status" value="1"/>
</dbReference>
<dbReference type="GO" id="GO:0046983">
    <property type="term" value="F:protein dimerization activity"/>
    <property type="evidence" value="ECO:0007669"/>
    <property type="project" value="InterPro"/>
</dbReference>
<feature type="domain" description="BHLH" evidence="3">
    <location>
        <begin position="55"/>
        <end position="115"/>
    </location>
</feature>
<evidence type="ECO:0000256" key="1">
    <source>
        <dbReference type="ARBA" id="ARBA00023125"/>
    </source>
</evidence>
<dbReference type="GO" id="GO:0032502">
    <property type="term" value="P:developmental process"/>
    <property type="evidence" value="ECO:0007669"/>
    <property type="project" value="TreeGrafter"/>
</dbReference>
<feature type="region of interest" description="Disordered" evidence="2">
    <location>
        <begin position="28"/>
        <end position="47"/>
    </location>
</feature>
<dbReference type="GO" id="GO:0000981">
    <property type="term" value="F:DNA-binding transcription factor activity, RNA polymerase II-specific"/>
    <property type="evidence" value="ECO:0007669"/>
    <property type="project" value="TreeGrafter"/>
</dbReference>
<keyword evidence="6" id="KW-1185">Reference proteome</keyword>
<dbReference type="PROSITE" id="PS50888">
    <property type="entry name" value="BHLH"/>
    <property type="match status" value="1"/>
</dbReference>
<dbReference type="SMART" id="SM00353">
    <property type="entry name" value="HLH"/>
    <property type="match status" value="1"/>
</dbReference>
<dbReference type="PANTHER" id="PTHR23349:SF108">
    <property type="entry name" value="BHLH DOMAIN-CONTAINING PROTEIN"/>
    <property type="match status" value="1"/>
</dbReference>
<dbReference type="Proteomes" id="UP000663832">
    <property type="component" value="Unassembled WGS sequence"/>
</dbReference>
<sequence length="123" mass="14686">MYEPYCTAYFSSYSSDYEKQYETFNSNQPITTSSETKTKSIRRSKHIPHHLRPHHIVEKRNTRERRRVHDVNQAFLLLKALLPFDAYNNSRDQLNSTRISKVRTLRQAVNYIEALQHMLNETN</sequence>
<dbReference type="InterPro" id="IPR050283">
    <property type="entry name" value="E-box_TF_Regulators"/>
</dbReference>
<evidence type="ECO:0000313" key="5">
    <source>
        <dbReference type="EMBL" id="CAF1063563.1"/>
    </source>
</evidence>
<reference evidence="5" key="1">
    <citation type="submission" date="2021-02" db="EMBL/GenBank/DDBJ databases">
        <authorList>
            <person name="Nowell W R."/>
        </authorList>
    </citation>
    <scope>NUCLEOTIDE SEQUENCE</scope>
</reference>
<protein>
    <recommendedName>
        <fullName evidence="3">BHLH domain-containing protein</fullName>
    </recommendedName>
</protein>
<name>A0A814LEC3_9BILA</name>
<proteinExistence type="predicted"/>
<evidence type="ECO:0000313" key="6">
    <source>
        <dbReference type="Proteomes" id="UP000663832"/>
    </source>
</evidence>
<dbReference type="InterPro" id="IPR011598">
    <property type="entry name" value="bHLH_dom"/>
</dbReference>
<dbReference type="AlphaFoldDB" id="A0A814LEC3"/>
<dbReference type="OrthoDB" id="6241467at2759"/>
<dbReference type="GO" id="GO:0000977">
    <property type="term" value="F:RNA polymerase II transcription regulatory region sequence-specific DNA binding"/>
    <property type="evidence" value="ECO:0007669"/>
    <property type="project" value="TreeGrafter"/>
</dbReference>
<dbReference type="Pfam" id="PF00010">
    <property type="entry name" value="HLH"/>
    <property type="match status" value="1"/>
</dbReference>
<comment type="caution">
    <text evidence="5">The sequence shown here is derived from an EMBL/GenBank/DDBJ whole genome shotgun (WGS) entry which is preliminary data.</text>
</comment>
<dbReference type="PANTHER" id="PTHR23349">
    <property type="entry name" value="BASIC HELIX-LOOP-HELIX TRANSCRIPTION FACTOR, TWIST"/>
    <property type="match status" value="1"/>
</dbReference>